<accession>A0A6P8L0R8</accession>
<dbReference type="PANTHER" id="PTHR21163:SF1">
    <property type="entry name" value="PROTEIN G12"/>
    <property type="match status" value="1"/>
</dbReference>
<evidence type="ECO:0000313" key="1">
    <source>
        <dbReference type="Proteomes" id="UP000515180"/>
    </source>
</evidence>
<name>A0A6P8L0R8_BOMIM</name>
<evidence type="ECO:0000313" key="2">
    <source>
        <dbReference type="RefSeq" id="XP_033175048.1"/>
    </source>
</evidence>
<dbReference type="AlphaFoldDB" id="A0A6P8L0R8"/>
<dbReference type="GeneID" id="117151298"/>
<gene>
    <name evidence="2" type="primary">LOC117151298</name>
</gene>
<proteinExistence type="predicted"/>
<dbReference type="OrthoDB" id="7882129at2759"/>
<dbReference type="InterPro" id="IPR010629">
    <property type="entry name" value="Ins_allergen"/>
</dbReference>
<dbReference type="PANTHER" id="PTHR21163">
    <property type="entry name" value="PROTEIN G12"/>
    <property type="match status" value="1"/>
</dbReference>
<sequence length="236" mass="26973">MGVIILPALMRKKPGPTMKFALTVLTILAAASHLNAYMLPSVGTGALAKELQDFVNLVPIDKVLELTQVYQARDKEFQWIMTFLQSDDMKGFVENVEDLPEYETLMKYLLNQGLDGYTLMKDVKEAMAANIEKTNVNSNLRITGGIAGYIKDVSEVISVYNISNLFEYKVVTSEVFKNFLHEILSLQYENLYTSTFTNPHFQRILVQLNYLYVDSNTFHTNFFTFLIAKALIYKYL</sequence>
<organism evidence="1 2">
    <name type="scientific">Bombus impatiens</name>
    <name type="common">Bumblebee</name>
    <dbReference type="NCBI Taxonomy" id="132113"/>
    <lineage>
        <taxon>Eukaryota</taxon>
        <taxon>Metazoa</taxon>
        <taxon>Ecdysozoa</taxon>
        <taxon>Arthropoda</taxon>
        <taxon>Hexapoda</taxon>
        <taxon>Insecta</taxon>
        <taxon>Pterygota</taxon>
        <taxon>Neoptera</taxon>
        <taxon>Endopterygota</taxon>
        <taxon>Hymenoptera</taxon>
        <taxon>Apocrita</taxon>
        <taxon>Aculeata</taxon>
        <taxon>Apoidea</taxon>
        <taxon>Anthophila</taxon>
        <taxon>Apidae</taxon>
        <taxon>Bombus</taxon>
        <taxon>Pyrobombus</taxon>
    </lineage>
</organism>
<dbReference type="Proteomes" id="UP000515180">
    <property type="component" value="Unplaced"/>
</dbReference>
<keyword evidence="1" id="KW-1185">Reference proteome</keyword>
<dbReference type="Pfam" id="PF06757">
    <property type="entry name" value="Ins_allergen_rp"/>
    <property type="match status" value="1"/>
</dbReference>
<protein>
    <submittedName>
        <fullName evidence="2">Uncharacterized protein LOC117151298</fullName>
    </submittedName>
</protein>
<dbReference type="RefSeq" id="XP_033175048.1">
    <property type="nucleotide sequence ID" value="XM_033319157.1"/>
</dbReference>
<reference evidence="2" key="1">
    <citation type="submission" date="2025-08" db="UniProtKB">
        <authorList>
            <consortium name="RefSeq"/>
        </authorList>
    </citation>
    <scope>IDENTIFICATION</scope>
</reference>